<dbReference type="AlphaFoldDB" id="J9GWX0"/>
<sequence length="80" mass="8551">MAPFEKIPFVVDPLIFTVPNAGSLVEAQTKRPCASSLPIVARKSMRVPSFKMTRAFTSFAAIAGMESGVLIDFSSSNTPS</sequence>
<name>J9GWX0_9ZZZZ</name>
<accession>J9GWX0</accession>
<comment type="caution">
    <text evidence="1">The sequence shown here is derived from an EMBL/GenBank/DDBJ whole genome shotgun (WGS) entry which is preliminary data.</text>
</comment>
<gene>
    <name evidence="1" type="ORF">EVA_06730</name>
</gene>
<dbReference type="EMBL" id="AMCI01001556">
    <property type="protein sequence ID" value="EJX05160.1"/>
    <property type="molecule type" value="Genomic_DNA"/>
</dbReference>
<evidence type="ECO:0000313" key="1">
    <source>
        <dbReference type="EMBL" id="EJX05160.1"/>
    </source>
</evidence>
<organism evidence="1">
    <name type="scientific">gut metagenome</name>
    <dbReference type="NCBI Taxonomy" id="749906"/>
    <lineage>
        <taxon>unclassified sequences</taxon>
        <taxon>metagenomes</taxon>
        <taxon>organismal metagenomes</taxon>
    </lineage>
</organism>
<protein>
    <submittedName>
        <fullName evidence="1">Uncharacterized protein</fullName>
    </submittedName>
</protein>
<proteinExistence type="predicted"/>
<reference evidence="1" key="1">
    <citation type="journal article" date="2012" name="PLoS ONE">
        <title>Gene sets for utilization of primary and secondary nutrition supplies in the distal gut of endangered iberian lynx.</title>
        <authorList>
            <person name="Alcaide M."/>
            <person name="Messina E."/>
            <person name="Richter M."/>
            <person name="Bargiela R."/>
            <person name="Peplies J."/>
            <person name="Huws S.A."/>
            <person name="Newbold C.J."/>
            <person name="Golyshin P.N."/>
            <person name="Simon M.A."/>
            <person name="Lopez G."/>
            <person name="Yakimov M.M."/>
            <person name="Ferrer M."/>
        </authorList>
    </citation>
    <scope>NUCLEOTIDE SEQUENCE</scope>
</reference>